<evidence type="ECO:0000313" key="3">
    <source>
        <dbReference type="EMBL" id="UGX95260.1"/>
    </source>
</evidence>
<dbReference type="AlphaFoldDB" id="A0A7Z0TNT8"/>
<evidence type="ECO:0000313" key="4">
    <source>
        <dbReference type="Proteomes" id="UP000564836"/>
    </source>
</evidence>
<dbReference type="EMBL" id="JACBFH010000001">
    <property type="protein sequence ID" value="NYY88637.1"/>
    <property type="molecule type" value="Genomic_DNA"/>
</dbReference>
<proteinExistence type="predicted"/>
<reference evidence="2" key="2">
    <citation type="submission" date="2020-06" db="EMBL/GenBank/DDBJ databases">
        <title>Whole Genome Sequence of Bradyrhizobium sp. Strain 323S2.</title>
        <authorList>
            <person name="Bromfield E.S.P."/>
        </authorList>
    </citation>
    <scope>NUCLEOTIDE SEQUENCE [LARGE SCALE GENOMIC DNA]</scope>
    <source>
        <strain evidence="2">323S2</strain>
    </source>
</reference>
<protein>
    <submittedName>
        <fullName evidence="2">Uncharacterized protein</fullName>
    </submittedName>
</protein>
<feature type="region of interest" description="Disordered" evidence="1">
    <location>
        <begin position="95"/>
        <end position="119"/>
    </location>
</feature>
<evidence type="ECO:0000313" key="2">
    <source>
        <dbReference type="EMBL" id="NYY88637.1"/>
    </source>
</evidence>
<sequence>MSAPIHIPRRTLDRWRSELSDWMDADAFRLRVDQIIRPLSRQVFFFGQAGLAFLRDAWIAARAATALSSDLVRLVPADRPDFEIQIDGEIQQFEATEADQEGRRRGDEHEPAELTPDPAEKWRERFEAIPAALDRVVTKKIGKDYPPGVGLMVYVNLGCYGAFLDEGFPILQSGTAKAKDKFRIVFVMWEGTLYKLWEDGRPASSQWQYSRMDDF</sequence>
<evidence type="ECO:0000256" key="1">
    <source>
        <dbReference type="SAM" id="MobiDB-lite"/>
    </source>
</evidence>
<accession>A0A7Z0TNT8</accession>
<dbReference type="EMBL" id="CP088280">
    <property type="protein sequence ID" value="UGX95260.1"/>
    <property type="molecule type" value="Genomic_DNA"/>
</dbReference>
<feature type="compositionally biased region" description="Basic and acidic residues" evidence="1">
    <location>
        <begin position="100"/>
        <end position="119"/>
    </location>
</feature>
<name>A0A7Z0TNT8_9BRAD</name>
<dbReference type="RefSeq" id="WP_166344544.1">
    <property type="nucleotide sequence ID" value="NZ_CP088280.1"/>
</dbReference>
<dbReference type="Proteomes" id="UP000564836">
    <property type="component" value="Chromosome"/>
</dbReference>
<reference evidence="3 4" key="3">
    <citation type="journal article" date="2022" name="Int. J. Syst. Evol. Microbiol.">
        <title>Strains of Bradyrhizobium barranii sp. nov. associated with legumes native to Canada are symbionts of soybeans and belong to different subspecies (subsp. barranii subsp. nov. and subsp. apii subsp. nov.) and symbiovars (sv. glycinearum and sv. septentrionale).</title>
        <authorList>
            <person name="Bromfield E.S.P."/>
            <person name="Cloutier S."/>
            <person name="Wasai-Hara S."/>
            <person name="Minamisawa K."/>
        </authorList>
    </citation>
    <scope>NUCLEOTIDE SEQUENCE [LARGE SCALE GENOMIC DNA]</scope>
    <source>
        <strain evidence="3 4">323S2</strain>
    </source>
</reference>
<reference evidence="3 4" key="1">
    <citation type="journal article" date="2017" name="Syst. Appl. Microbiol.">
        <title>Soybeans inoculated with root zone soils of Canadian native legumes harbour diverse and novel Bradyrhizobium spp. that possess agricultural potential.</title>
        <authorList>
            <person name="Bromfield E.S.P."/>
            <person name="Cloutier S."/>
            <person name="Tambong J.T."/>
            <person name="Tran Thi T.V."/>
        </authorList>
    </citation>
    <scope>NUCLEOTIDE SEQUENCE [LARGE SCALE GENOMIC DNA]</scope>
    <source>
        <strain evidence="3 4">323S2</strain>
    </source>
</reference>
<organism evidence="2">
    <name type="scientific">Bradyrhizobium barranii subsp. barranii</name>
    <dbReference type="NCBI Taxonomy" id="2823807"/>
    <lineage>
        <taxon>Bacteria</taxon>
        <taxon>Pseudomonadati</taxon>
        <taxon>Pseudomonadota</taxon>
        <taxon>Alphaproteobacteria</taxon>
        <taxon>Hyphomicrobiales</taxon>
        <taxon>Nitrobacteraceae</taxon>
        <taxon>Bradyrhizobium</taxon>
        <taxon>Bradyrhizobium barranii</taxon>
    </lineage>
</organism>
<gene>
    <name evidence="3" type="ORF">G6321_00008975</name>
    <name evidence="2" type="ORF">G6321_09245</name>
</gene>